<feature type="transmembrane region" description="Helical" evidence="1">
    <location>
        <begin position="111"/>
        <end position="130"/>
    </location>
</feature>
<feature type="transmembrane region" description="Helical" evidence="1">
    <location>
        <begin position="183"/>
        <end position="199"/>
    </location>
</feature>
<dbReference type="AlphaFoldDB" id="A0A2M9CXD2"/>
<feature type="transmembrane region" description="Helical" evidence="1">
    <location>
        <begin position="136"/>
        <end position="153"/>
    </location>
</feature>
<dbReference type="Proteomes" id="UP000230000">
    <property type="component" value="Unassembled WGS sequence"/>
</dbReference>
<feature type="transmembrane region" description="Helical" evidence="1">
    <location>
        <begin position="289"/>
        <end position="311"/>
    </location>
</feature>
<keyword evidence="1" id="KW-0812">Transmembrane</keyword>
<feature type="transmembrane region" description="Helical" evidence="1">
    <location>
        <begin position="17"/>
        <end position="34"/>
    </location>
</feature>
<keyword evidence="1" id="KW-1133">Transmembrane helix</keyword>
<feature type="transmembrane region" description="Helical" evidence="1">
    <location>
        <begin position="259"/>
        <end position="277"/>
    </location>
</feature>
<proteinExistence type="predicted"/>
<sequence length="557" mass="65069">MISHISIQEKWINRLEWIIIIGFAIIPLFINFPYRVNIFLSWEGAYRLYLGQVPYRDFGLPMGFGFWLIPALFFKLFGPYLITLIKAQVFINIISGFAFRSILISLSVNPTVRLLSVLVYVISFSFFNFWPWYDQSVIVFEIIGLAFLLKHLFQSTELKWKLIHLALSAVFLFWSFFTKQDGGGMALLIALSILVYHSLQTRRFRYLILFCIFYFVIALLVILPFIPYKFGYWFNYGQPPHYARLSLYDVVDVFLSESTWIKFYLFIIVVQLIPKISSWKTFYNNPKEFVFALLTSGILAEAIIFQVTSYTPPDNNIFFHAFAFAFIFSHLPSLKQTLSLNAYAILAAMICILLWWSATGWKYANRIVRKTFHINAKLNYNIVSMHTYMLPDPSDTLETNPDMTSWIFCKAPVFKGIYMPVSTAEGVNRLIQNAWIKENGKKLKVLNMTELTPLAEAIGYRLETGSDIPLWYHKGVAMFDSQIQDYQSKIQQHAYDLVLFEYIPRLNNFYPFSIRDELYKYYVPVDSFSGPRRGMYSMIEVFVSPENKNSYLSNNHP</sequence>
<protein>
    <recommendedName>
        <fullName evidence="4">Dolichyl-phosphate-mannose-protein mannosyltransferase</fullName>
    </recommendedName>
</protein>
<keyword evidence="3" id="KW-1185">Reference proteome</keyword>
<evidence type="ECO:0000313" key="3">
    <source>
        <dbReference type="Proteomes" id="UP000230000"/>
    </source>
</evidence>
<gene>
    <name evidence="2" type="ORF">BXY57_2201</name>
</gene>
<name>A0A2M9CXD2_9BACT</name>
<feature type="transmembrane region" description="Helical" evidence="1">
    <location>
        <begin position="317"/>
        <end position="333"/>
    </location>
</feature>
<organism evidence="2 3">
    <name type="scientific">Thermoflavifilum aggregans</name>
    <dbReference type="NCBI Taxonomy" id="454188"/>
    <lineage>
        <taxon>Bacteria</taxon>
        <taxon>Pseudomonadati</taxon>
        <taxon>Bacteroidota</taxon>
        <taxon>Chitinophagia</taxon>
        <taxon>Chitinophagales</taxon>
        <taxon>Chitinophagaceae</taxon>
        <taxon>Thermoflavifilum</taxon>
    </lineage>
</organism>
<feature type="transmembrane region" description="Helical" evidence="1">
    <location>
        <begin position="340"/>
        <end position="358"/>
    </location>
</feature>
<comment type="caution">
    <text evidence="2">The sequence shown here is derived from an EMBL/GenBank/DDBJ whole genome shotgun (WGS) entry which is preliminary data.</text>
</comment>
<evidence type="ECO:0000313" key="2">
    <source>
        <dbReference type="EMBL" id="PJJ76572.1"/>
    </source>
</evidence>
<dbReference type="EMBL" id="PGFG01000001">
    <property type="protein sequence ID" value="PJJ76572.1"/>
    <property type="molecule type" value="Genomic_DNA"/>
</dbReference>
<dbReference type="RefSeq" id="WP_100315021.1">
    <property type="nucleotide sequence ID" value="NZ_PGFG01000001.1"/>
</dbReference>
<keyword evidence="1" id="KW-0472">Membrane</keyword>
<feature type="transmembrane region" description="Helical" evidence="1">
    <location>
        <begin position="206"/>
        <end position="226"/>
    </location>
</feature>
<dbReference type="OrthoDB" id="614715at2"/>
<accession>A0A2M9CXD2</accession>
<evidence type="ECO:0000256" key="1">
    <source>
        <dbReference type="SAM" id="Phobius"/>
    </source>
</evidence>
<feature type="transmembrane region" description="Helical" evidence="1">
    <location>
        <begin position="55"/>
        <end position="74"/>
    </location>
</feature>
<reference evidence="2 3" key="1">
    <citation type="submission" date="2017-11" db="EMBL/GenBank/DDBJ databases">
        <title>Genomic Encyclopedia of Archaeal and Bacterial Type Strains, Phase II (KMG-II): From Individual Species to Whole Genera.</title>
        <authorList>
            <person name="Goeker M."/>
        </authorList>
    </citation>
    <scope>NUCLEOTIDE SEQUENCE [LARGE SCALE GENOMIC DNA]</scope>
    <source>
        <strain evidence="2 3">DSM 27268</strain>
    </source>
</reference>
<feature type="transmembrane region" description="Helical" evidence="1">
    <location>
        <begin position="160"/>
        <end position="177"/>
    </location>
</feature>
<evidence type="ECO:0008006" key="4">
    <source>
        <dbReference type="Google" id="ProtNLM"/>
    </source>
</evidence>